<dbReference type="Pfam" id="PF00291">
    <property type="entry name" value="PALP"/>
    <property type="match status" value="1"/>
</dbReference>
<keyword evidence="15" id="KW-1185">Reference proteome</keyword>
<dbReference type="Gene3D" id="3.40.50.1100">
    <property type="match status" value="2"/>
</dbReference>
<dbReference type="NCBIfam" id="NF006674">
    <property type="entry name" value="PRK09224.1"/>
    <property type="match status" value="1"/>
</dbReference>
<dbReference type="CDD" id="cd04907">
    <property type="entry name" value="ACT_ThrD-I_2"/>
    <property type="match status" value="1"/>
</dbReference>
<evidence type="ECO:0000313" key="15">
    <source>
        <dbReference type="Proteomes" id="UP001527925"/>
    </source>
</evidence>
<dbReference type="InterPro" id="IPR036052">
    <property type="entry name" value="TrpB-like_PALP_sf"/>
</dbReference>
<comment type="caution">
    <text evidence="14">The sequence shown here is derived from an EMBL/GenBank/DDBJ whole genome shotgun (WGS) entry which is preliminary data.</text>
</comment>
<keyword evidence="8 11" id="KW-0663">Pyridoxal phosphate</keyword>
<evidence type="ECO:0000313" key="14">
    <source>
        <dbReference type="EMBL" id="KAL2913680.1"/>
    </source>
</evidence>
<evidence type="ECO:0000256" key="3">
    <source>
        <dbReference type="ARBA" id="ARBA00004810"/>
    </source>
</evidence>
<dbReference type="InterPro" id="IPR050147">
    <property type="entry name" value="Ser/Thr_Dehydratase"/>
</dbReference>
<keyword evidence="5 11" id="KW-0028">Amino-acid biosynthesis</keyword>
<dbReference type="PANTHER" id="PTHR48078">
    <property type="entry name" value="THREONINE DEHYDRATASE, MITOCHONDRIAL-RELATED"/>
    <property type="match status" value="1"/>
</dbReference>
<dbReference type="Pfam" id="PF00585">
    <property type="entry name" value="Thr_dehydrat_C"/>
    <property type="match status" value="2"/>
</dbReference>
<dbReference type="InterPro" id="IPR001926">
    <property type="entry name" value="TrpB-like_PALP"/>
</dbReference>
<comment type="similarity">
    <text evidence="4 11">Belongs to the serine/threonine dehydratase family.</text>
</comment>
<feature type="domain" description="ACT-like" evidence="13">
    <location>
        <begin position="395"/>
        <end position="469"/>
    </location>
</feature>
<evidence type="ECO:0000256" key="8">
    <source>
        <dbReference type="ARBA" id="ARBA00022898"/>
    </source>
</evidence>
<keyword evidence="9 11" id="KW-0456">Lyase</keyword>
<dbReference type="NCBIfam" id="TIGR01124">
    <property type="entry name" value="ilvA_2Cterm"/>
    <property type="match status" value="1"/>
</dbReference>
<keyword evidence="10 11" id="KW-0100">Branched-chain amino acid biosynthesis</keyword>
<name>A0ABR4N2E9_9FUNG</name>
<evidence type="ECO:0000256" key="11">
    <source>
        <dbReference type="RuleBase" id="RU362012"/>
    </source>
</evidence>
<comment type="cofactor">
    <cofactor evidence="2 11">
        <name>pyridoxal 5'-phosphate</name>
        <dbReference type="ChEBI" id="CHEBI:597326"/>
    </cofactor>
</comment>
<dbReference type="SUPFAM" id="SSF53686">
    <property type="entry name" value="Tryptophan synthase beta subunit-like PLP-dependent enzymes"/>
    <property type="match status" value="1"/>
</dbReference>
<dbReference type="InterPro" id="IPR045865">
    <property type="entry name" value="ACT-like_dom_sf"/>
</dbReference>
<dbReference type="SUPFAM" id="SSF55021">
    <property type="entry name" value="ACT-like"/>
    <property type="match status" value="2"/>
</dbReference>
<comment type="pathway">
    <text evidence="3 11">Amino-acid biosynthesis; L-isoleucine biosynthesis; 2-oxobutanoate from L-threonine: step 1/1.</text>
</comment>
<dbReference type="InterPro" id="IPR001721">
    <property type="entry name" value="TD_ACT-like"/>
</dbReference>
<evidence type="ECO:0000256" key="5">
    <source>
        <dbReference type="ARBA" id="ARBA00022605"/>
    </source>
</evidence>
<feature type="domain" description="ACT-like" evidence="13">
    <location>
        <begin position="492"/>
        <end position="567"/>
    </location>
</feature>
<dbReference type="PROSITE" id="PS51672">
    <property type="entry name" value="ACT_LIKE"/>
    <property type="match status" value="2"/>
</dbReference>
<dbReference type="Gene3D" id="3.40.1020.10">
    <property type="entry name" value="Biosynthetic Threonine Deaminase, Domain 3"/>
    <property type="match status" value="1"/>
</dbReference>
<reference evidence="14 15" key="1">
    <citation type="submission" date="2023-09" db="EMBL/GenBank/DDBJ databases">
        <title>Pangenome analysis of Batrachochytrium dendrobatidis and related Chytrids.</title>
        <authorList>
            <person name="Yacoub M.N."/>
            <person name="Stajich J.E."/>
            <person name="James T.Y."/>
        </authorList>
    </citation>
    <scope>NUCLEOTIDE SEQUENCE [LARGE SCALE GENOMIC DNA]</scope>
    <source>
        <strain evidence="14 15">JEL0888</strain>
    </source>
</reference>
<gene>
    <name evidence="14" type="primary">ILV1_2</name>
    <name evidence="14" type="ORF">HK105_206840</name>
</gene>
<evidence type="ECO:0000256" key="10">
    <source>
        <dbReference type="ARBA" id="ARBA00023304"/>
    </source>
</evidence>
<sequence>MSAAPSVATEPRAGPLQRKPTLPHTPMSMAAPFSWPVPILPHKAAERERASATNGRSSSNQGDDDDIDYLKLILNARVYDVANETPLTFANKLSTRLKNNIHLKREDLQPIFSFKCRGAYNKMFQLTPAERANGVCAVSAGNHAQGVALAASKLGIQATIVMPTFAPEIKVENVRRLGAKVVLFGRDFDEAKKECARLSKEQGLTFVPPFDDPYVIAGQGTVGVEILRQIRQDRLDAIFVCCGGGGLIAGIAAYVKRIRPEVKVIGVNTVDSDGMYQSLLQGKPVEIKEAGLFSDGTSVRLPGTECVRICRDLVDDMVLVTNDEICAAIKDAFDDTRSILEPAGALAVAGLKRFLATNSDIRDGVFVAVTSGANMNFDRLRFVAERAKIGQGTEAMMSVLVPETPGTLRELHQLICPRFVTELAYRFSDPKSAHVLVAFDVADRPTEVAALRDAIIAKGPGWDAIDISENEMAKTHGRFLAGGRSSTVSDEMLYRFRFPDRPGSLLKFMDLLESGKYNVSLFHYRNNGADLGRVLAGLQVPPESKASFSTFVDEMRKAGYVEIVEETDNPVYRHFLI</sequence>
<organism evidence="14 15">
    <name type="scientific">Polyrhizophydium stewartii</name>
    <dbReference type="NCBI Taxonomy" id="2732419"/>
    <lineage>
        <taxon>Eukaryota</taxon>
        <taxon>Fungi</taxon>
        <taxon>Fungi incertae sedis</taxon>
        <taxon>Chytridiomycota</taxon>
        <taxon>Chytridiomycota incertae sedis</taxon>
        <taxon>Chytridiomycetes</taxon>
        <taxon>Rhizophydiales</taxon>
        <taxon>Rhizophydiales incertae sedis</taxon>
        <taxon>Polyrhizophydium</taxon>
    </lineage>
</organism>
<evidence type="ECO:0000259" key="13">
    <source>
        <dbReference type="PROSITE" id="PS51672"/>
    </source>
</evidence>
<dbReference type="EC" id="4.3.1.19" evidence="11"/>
<evidence type="ECO:0000256" key="2">
    <source>
        <dbReference type="ARBA" id="ARBA00001933"/>
    </source>
</evidence>
<evidence type="ECO:0000256" key="9">
    <source>
        <dbReference type="ARBA" id="ARBA00023239"/>
    </source>
</evidence>
<dbReference type="InterPro" id="IPR038110">
    <property type="entry name" value="TD_ACT-like_sf"/>
</dbReference>
<dbReference type="Proteomes" id="UP001527925">
    <property type="component" value="Unassembled WGS sequence"/>
</dbReference>
<keyword evidence="7" id="KW-0677">Repeat</keyword>
<accession>A0ABR4N2E9</accession>
<keyword evidence="6 11" id="KW-0412">Isoleucine biosynthesis</keyword>
<feature type="region of interest" description="Disordered" evidence="12">
    <location>
        <begin position="1"/>
        <end position="27"/>
    </location>
</feature>
<comment type="catalytic activity">
    <reaction evidence="1 11">
        <text>L-threonine = 2-oxobutanoate + NH4(+)</text>
        <dbReference type="Rhea" id="RHEA:22108"/>
        <dbReference type="ChEBI" id="CHEBI:16763"/>
        <dbReference type="ChEBI" id="CHEBI:28938"/>
        <dbReference type="ChEBI" id="CHEBI:57926"/>
        <dbReference type="EC" id="4.3.1.19"/>
    </reaction>
</comment>
<evidence type="ECO:0000256" key="4">
    <source>
        <dbReference type="ARBA" id="ARBA00010869"/>
    </source>
</evidence>
<evidence type="ECO:0000256" key="1">
    <source>
        <dbReference type="ARBA" id="ARBA00001274"/>
    </source>
</evidence>
<dbReference type="InterPro" id="IPR005787">
    <property type="entry name" value="Thr_deHydtase_biosynth"/>
</dbReference>
<evidence type="ECO:0000256" key="12">
    <source>
        <dbReference type="SAM" id="MobiDB-lite"/>
    </source>
</evidence>
<evidence type="ECO:0000256" key="7">
    <source>
        <dbReference type="ARBA" id="ARBA00022737"/>
    </source>
</evidence>
<dbReference type="PANTHER" id="PTHR48078:SF11">
    <property type="entry name" value="THREONINE DEHYDRATASE, MITOCHONDRIAL"/>
    <property type="match status" value="1"/>
</dbReference>
<evidence type="ECO:0000256" key="6">
    <source>
        <dbReference type="ARBA" id="ARBA00022624"/>
    </source>
</evidence>
<dbReference type="EMBL" id="JADGIZ020000043">
    <property type="protein sequence ID" value="KAL2913680.1"/>
    <property type="molecule type" value="Genomic_DNA"/>
</dbReference>
<dbReference type="GO" id="GO:0004794">
    <property type="term" value="F:threonine deaminase activity"/>
    <property type="evidence" value="ECO:0007669"/>
    <property type="project" value="UniProtKB-EC"/>
</dbReference>
<dbReference type="CDD" id="cd01562">
    <property type="entry name" value="Thr-dehyd"/>
    <property type="match status" value="1"/>
</dbReference>
<proteinExistence type="inferred from homology"/>
<protein>
    <recommendedName>
        <fullName evidence="11">Threonine dehydratase</fullName>
        <ecNumber evidence="11">4.3.1.19</ecNumber>
    </recommendedName>
    <alternativeName>
        <fullName evidence="11">Threonine deaminase</fullName>
    </alternativeName>
</protein>